<dbReference type="InterPro" id="IPR036390">
    <property type="entry name" value="WH_DNA-bd_sf"/>
</dbReference>
<dbReference type="PANTHER" id="PTHR30126">
    <property type="entry name" value="HTH-TYPE TRANSCRIPTIONAL REGULATOR"/>
    <property type="match status" value="1"/>
</dbReference>
<dbReference type="Proteomes" id="UP000782610">
    <property type="component" value="Unassembled WGS sequence"/>
</dbReference>
<dbReference type="EMBL" id="JACRAF010000057">
    <property type="protein sequence ID" value="MBI4923546.1"/>
    <property type="molecule type" value="Genomic_DNA"/>
</dbReference>
<dbReference type="Gene3D" id="1.10.10.10">
    <property type="entry name" value="Winged helix-like DNA-binding domain superfamily/Winged helix DNA-binding domain"/>
    <property type="match status" value="1"/>
</dbReference>
<dbReference type="InterPro" id="IPR005119">
    <property type="entry name" value="LysR_subst-bd"/>
</dbReference>
<accession>A0A933L710</accession>
<dbReference type="Gene3D" id="3.40.190.10">
    <property type="entry name" value="Periplasmic binding protein-like II"/>
    <property type="match status" value="2"/>
</dbReference>
<evidence type="ECO:0000256" key="4">
    <source>
        <dbReference type="ARBA" id="ARBA00023163"/>
    </source>
</evidence>
<organism evidence="8 9">
    <name type="scientific">Devosia nanyangense</name>
    <dbReference type="NCBI Taxonomy" id="1228055"/>
    <lineage>
        <taxon>Bacteria</taxon>
        <taxon>Pseudomonadati</taxon>
        <taxon>Pseudomonadota</taxon>
        <taxon>Alphaproteobacteria</taxon>
        <taxon>Hyphomicrobiales</taxon>
        <taxon>Devosiaceae</taxon>
        <taxon>Devosia</taxon>
    </lineage>
</organism>
<gene>
    <name evidence="8" type="ORF">HY834_17540</name>
</gene>
<evidence type="ECO:0000313" key="9">
    <source>
        <dbReference type="Proteomes" id="UP000782610"/>
    </source>
</evidence>
<dbReference type="PROSITE" id="PS50931">
    <property type="entry name" value="HTH_LYSR"/>
    <property type="match status" value="1"/>
</dbReference>
<evidence type="ECO:0000313" key="8">
    <source>
        <dbReference type="EMBL" id="MBI4923546.1"/>
    </source>
</evidence>
<evidence type="ECO:0000259" key="7">
    <source>
        <dbReference type="PROSITE" id="PS50931"/>
    </source>
</evidence>
<name>A0A933L710_9HYPH</name>
<dbReference type="Pfam" id="PF03466">
    <property type="entry name" value="LysR_substrate"/>
    <property type="match status" value="1"/>
</dbReference>
<dbReference type="GO" id="GO:0003700">
    <property type="term" value="F:DNA-binding transcription factor activity"/>
    <property type="evidence" value="ECO:0007669"/>
    <property type="project" value="InterPro"/>
</dbReference>
<dbReference type="PANTHER" id="PTHR30126:SF5">
    <property type="entry name" value="HTH-TYPE TRANSCRIPTIONAL ACTIVATOR CMPR"/>
    <property type="match status" value="1"/>
</dbReference>
<sequence length="306" mass="33242">MKTMTLRQLRAVQAAHETGRIINAAKELGLTQPAVSLQIQEAERLAGTPLFDRLRGGLRPTAAGTAVVEAASAIEELLRALGDELDAIKSGKRGRLRLGVVSTAKYIAPAIMAAFMKSHPDIEMSLWVGNRSETIASLAAQQIDVALMGRPPREFPVRAMQFGPHPFVIVAPVDHPLAGEPHISKVRLAEEHFLVREPGSGTRVALDIYLSEIPGRIDNIGVELGSNETIKQAVMAGLGIALISAHTIAQEIEIGRLAILRAEGMPIQRHWFLVSRADRMLTPAMQAFEQFLQSEGLRFLPQVRGA</sequence>
<dbReference type="PRINTS" id="PR00039">
    <property type="entry name" value="HTHLYSR"/>
</dbReference>
<evidence type="ECO:0000256" key="1">
    <source>
        <dbReference type="ARBA" id="ARBA00009437"/>
    </source>
</evidence>
<dbReference type="InterPro" id="IPR036388">
    <property type="entry name" value="WH-like_DNA-bd_sf"/>
</dbReference>
<protein>
    <recommendedName>
        <fullName evidence="5">HTH-type transcriptional regulator CbbR</fullName>
    </recommendedName>
    <alternativeName>
        <fullName evidence="6">RuBisCO operon transcriptional regulator</fullName>
    </alternativeName>
</protein>
<evidence type="ECO:0000256" key="6">
    <source>
        <dbReference type="ARBA" id="ARBA00043141"/>
    </source>
</evidence>
<comment type="similarity">
    <text evidence="1">Belongs to the LysR transcriptional regulatory family.</text>
</comment>
<dbReference type="SUPFAM" id="SSF53850">
    <property type="entry name" value="Periplasmic binding protein-like II"/>
    <property type="match status" value="1"/>
</dbReference>
<reference evidence="8" key="1">
    <citation type="submission" date="2020-07" db="EMBL/GenBank/DDBJ databases">
        <title>Huge and variable diversity of episymbiotic CPR bacteria and DPANN archaea in groundwater ecosystems.</title>
        <authorList>
            <person name="He C.Y."/>
            <person name="Keren R."/>
            <person name="Whittaker M."/>
            <person name="Farag I.F."/>
            <person name="Doudna J."/>
            <person name="Cate J.H.D."/>
            <person name="Banfield J.F."/>
        </authorList>
    </citation>
    <scope>NUCLEOTIDE SEQUENCE</scope>
    <source>
        <strain evidence="8">NC_groundwater_1586_Pr3_B-0.1um_66_15</strain>
    </source>
</reference>
<proteinExistence type="inferred from homology"/>
<keyword evidence="4" id="KW-0804">Transcription</keyword>
<dbReference type="SUPFAM" id="SSF46785">
    <property type="entry name" value="Winged helix' DNA-binding domain"/>
    <property type="match status" value="1"/>
</dbReference>
<feature type="domain" description="HTH lysR-type" evidence="7">
    <location>
        <begin position="4"/>
        <end position="61"/>
    </location>
</feature>
<dbReference type="Pfam" id="PF00126">
    <property type="entry name" value="HTH_1"/>
    <property type="match status" value="1"/>
</dbReference>
<dbReference type="AlphaFoldDB" id="A0A933L710"/>
<keyword evidence="2" id="KW-0805">Transcription regulation</keyword>
<dbReference type="CDD" id="cd08419">
    <property type="entry name" value="PBP2_CbbR_RubisCO_like"/>
    <property type="match status" value="1"/>
</dbReference>
<comment type="caution">
    <text evidence="8">The sequence shown here is derived from an EMBL/GenBank/DDBJ whole genome shotgun (WGS) entry which is preliminary data.</text>
</comment>
<dbReference type="GO" id="GO:0000976">
    <property type="term" value="F:transcription cis-regulatory region binding"/>
    <property type="evidence" value="ECO:0007669"/>
    <property type="project" value="TreeGrafter"/>
</dbReference>
<evidence type="ECO:0000256" key="5">
    <source>
        <dbReference type="ARBA" id="ARBA00039279"/>
    </source>
</evidence>
<dbReference type="InterPro" id="IPR000847">
    <property type="entry name" value="LysR_HTH_N"/>
</dbReference>
<evidence type="ECO:0000256" key="3">
    <source>
        <dbReference type="ARBA" id="ARBA00023125"/>
    </source>
</evidence>
<keyword evidence="3" id="KW-0238">DNA-binding</keyword>
<evidence type="ECO:0000256" key="2">
    <source>
        <dbReference type="ARBA" id="ARBA00023015"/>
    </source>
</evidence>